<dbReference type="EMBL" id="VMKP01000003">
    <property type="protein sequence ID" value="TVO64678.1"/>
    <property type="molecule type" value="Genomic_DNA"/>
</dbReference>
<evidence type="ECO:0000256" key="8">
    <source>
        <dbReference type="HAMAP-Rule" id="MF_00316"/>
    </source>
</evidence>
<keyword evidence="10" id="KW-0548">Nucleotidyltransferase</keyword>
<dbReference type="GO" id="GO:0046872">
    <property type="term" value="F:metal ion binding"/>
    <property type="evidence" value="ECO:0007669"/>
    <property type="project" value="UniProtKB-KW"/>
</dbReference>
<dbReference type="RefSeq" id="WP_144348220.1">
    <property type="nucleotide sequence ID" value="NZ_VMKP01000003.1"/>
</dbReference>
<evidence type="ECO:0000256" key="4">
    <source>
        <dbReference type="ARBA" id="ARBA00022741"/>
    </source>
</evidence>
<keyword evidence="1 8" id="KW-0963">Cytoplasm</keyword>
<feature type="binding site" evidence="8">
    <location>
        <position position="51"/>
    </location>
    <ligand>
        <name>GTP</name>
        <dbReference type="ChEBI" id="CHEBI:37565"/>
    </ligand>
</feature>
<dbReference type="GO" id="GO:0005737">
    <property type="term" value="C:cytoplasm"/>
    <property type="evidence" value="ECO:0007669"/>
    <property type="project" value="UniProtKB-SubCell"/>
</dbReference>
<dbReference type="CDD" id="cd02503">
    <property type="entry name" value="MobA"/>
    <property type="match status" value="1"/>
</dbReference>
<dbReference type="InterPro" id="IPR029044">
    <property type="entry name" value="Nucleotide-diphossugar_trans"/>
</dbReference>
<keyword evidence="3 8" id="KW-0479">Metal-binding</keyword>
<comment type="caution">
    <text evidence="10">The sequence shown here is derived from an EMBL/GenBank/DDBJ whole genome shotgun (WGS) entry which is preliminary data.</text>
</comment>
<dbReference type="HAMAP" id="MF_00316">
    <property type="entry name" value="MobA"/>
    <property type="match status" value="1"/>
</dbReference>
<sequence>MTLPVTAVILAGGRATRMGGRDKGLIPLAGRPMIAWVIEAVAPWVSAVIVNANRNVEAYRSFGYPVIGDDDTGTAGPLAGLAAGLAACRNPWLLTVPCDTPAIPAALPRRLAAEIDGHSAAIAHDGRRLQPAHGLLSAGVAHPLKGFMAQGDRRLHAWYATLDTRIVDFSDHRDAFDNVNTPEQHAAMAARLPGRQQEDQ</sequence>
<dbReference type="NCBIfam" id="TIGR02665">
    <property type="entry name" value="molyb_mobA"/>
    <property type="match status" value="1"/>
</dbReference>
<name>A0A557RHQ7_9GAMM</name>
<comment type="function">
    <text evidence="8">Transfers a GMP moiety from GTP to Mo-molybdopterin (Mo-MPT) cofactor (Moco or molybdenum cofactor) to form Mo-molybdopterin guanine dinucleotide (Mo-MGD) cofactor.</text>
</comment>
<dbReference type="Proteomes" id="UP000316688">
    <property type="component" value="Unassembled WGS sequence"/>
</dbReference>
<feature type="domain" description="MobA-like NTP transferase" evidence="9">
    <location>
        <begin position="7"/>
        <end position="161"/>
    </location>
</feature>
<dbReference type="InterPro" id="IPR013482">
    <property type="entry name" value="Molybde_CF_guanTrfase"/>
</dbReference>
<feature type="binding site" evidence="8">
    <location>
        <position position="99"/>
    </location>
    <ligand>
        <name>Mg(2+)</name>
        <dbReference type="ChEBI" id="CHEBI:18420"/>
    </ligand>
</feature>
<dbReference type="GO" id="GO:0005525">
    <property type="term" value="F:GTP binding"/>
    <property type="evidence" value="ECO:0007669"/>
    <property type="project" value="UniProtKB-UniRule"/>
</dbReference>
<comment type="catalytic activity">
    <reaction evidence="8">
        <text>Mo-molybdopterin + GTP + H(+) = Mo-molybdopterin guanine dinucleotide + diphosphate</text>
        <dbReference type="Rhea" id="RHEA:34243"/>
        <dbReference type="ChEBI" id="CHEBI:15378"/>
        <dbReference type="ChEBI" id="CHEBI:33019"/>
        <dbReference type="ChEBI" id="CHEBI:37565"/>
        <dbReference type="ChEBI" id="CHEBI:71302"/>
        <dbReference type="ChEBI" id="CHEBI:71310"/>
        <dbReference type="EC" id="2.7.7.77"/>
    </reaction>
</comment>
<keyword evidence="2 8" id="KW-0808">Transferase</keyword>
<evidence type="ECO:0000256" key="5">
    <source>
        <dbReference type="ARBA" id="ARBA00022842"/>
    </source>
</evidence>
<dbReference type="PANTHER" id="PTHR19136">
    <property type="entry name" value="MOLYBDENUM COFACTOR GUANYLYLTRANSFERASE"/>
    <property type="match status" value="1"/>
</dbReference>
<keyword evidence="4 8" id="KW-0547">Nucleotide-binding</keyword>
<keyword evidence="7 8" id="KW-0501">Molybdenum cofactor biosynthesis</keyword>
<reference evidence="10 11" key="1">
    <citation type="submission" date="2019-07" db="EMBL/GenBank/DDBJ databases">
        <title>Reclasification of Spiribacter aquaticus.</title>
        <authorList>
            <person name="Leon M.J."/>
            <person name="Sanchez-Porro C."/>
            <person name="Ventosa A."/>
        </authorList>
    </citation>
    <scope>NUCLEOTIDE SEQUENCE [LARGE SCALE GENOMIC DNA]</scope>
    <source>
        <strain evidence="10 11">SP30</strain>
    </source>
</reference>
<feature type="binding site" evidence="8">
    <location>
        <position position="69"/>
    </location>
    <ligand>
        <name>GTP</name>
        <dbReference type="ChEBI" id="CHEBI:37565"/>
    </ligand>
</feature>
<feature type="binding site" evidence="8">
    <location>
        <position position="99"/>
    </location>
    <ligand>
        <name>GTP</name>
        <dbReference type="ChEBI" id="CHEBI:37565"/>
    </ligand>
</feature>
<evidence type="ECO:0000256" key="1">
    <source>
        <dbReference type="ARBA" id="ARBA00022490"/>
    </source>
</evidence>
<evidence type="ECO:0000259" key="9">
    <source>
        <dbReference type="Pfam" id="PF12804"/>
    </source>
</evidence>
<dbReference type="InterPro" id="IPR025877">
    <property type="entry name" value="MobA-like_NTP_Trfase"/>
</dbReference>
<keyword evidence="6 8" id="KW-0342">GTP-binding</keyword>
<protein>
    <recommendedName>
        <fullName evidence="8">Molybdenum cofactor guanylyltransferase</fullName>
        <shortName evidence="8">MoCo guanylyltransferase</shortName>
        <ecNumber evidence="8">2.7.7.77</ecNumber>
    </recommendedName>
    <alternativeName>
        <fullName evidence="8">GTP:molybdopterin guanylyltransferase</fullName>
    </alternativeName>
    <alternativeName>
        <fullName evidence="8">Mo-MPT guanylyltransferase</fullName>
    </alternativeName>
    <alternativeName>
        <fullName evidence="8">Molybdopterin guanylyltransferase</fullName>
    </alternativeName>
    <alternativeName>
        <fullName evidence="8">Molybdopterin-guanine dinucleotide synthase</fullName>
        <shortName evidence="8">MGD synthase</shortName>
    </alternativeName>
</protein>
<dbReference type="Pfam" id="PF12804">
    <property type="entry name" value="NTP_transf_3"/>
    <property type="match status" value="1"/>
</dbReference>
<proteinExistence type="inferred from homology"/>
<comment type="subunit">
    <text evidence="8">Monomer.</text>
</comment>
<comment type="cofactor">
    <cofactor evidence="8">
        <name>Mg(2+)</name>
        <dbReference type="ChEBI" id="CHEBI:18420"/>
    </cofactor>
</comment>
<organism evidence="10 11">
    <name type="scientific">Spiribacter aquaticus</name>
    <dbReference type="NCBI Taxonomy" id="1935996"/>
    <lineage>
        <taxon>Bacteria</taxon>
        <taxon>Pseudomonadati</taxon>
        <taxon>Pseudomonadota</taxon>
        <taxon>Gammaproteobacteria</taxon>
        <taxon>Chromatiales</taxon>
        <taxon>Ectothiorhodospiraceae</taxon>
        <taxon>Spiribacter</taxon>
    </lineage>
</organism>
<feature type="binding site" evidence="8">
    <location>
        <position position="23"/>
    </location>
    <ligand>
        <name>GTP</name>
        <dbReference type="ChEBI" id="CHEBI:37565"/>
    </ligand>
</feature>
<keyword evidence="11" id="KW-1185">Reference proteome</keyword>
<comment type="similarity">
    <text evidence="8">Belongs to the MobA family.</text>
</comment>
<comment type="domain">
    <text evidence="8">The N-terminal domain determines nucleotide recognition and specific binding, while the C-terminal domain determines the specific binding to the target protein.</text>
</comment>
<comment type="subcellular location">
    <subcellularLocation>
        <location evidence="8">Cytoplasm</location>
    </subcellularLocation>
</comment>
<evidence type="ECO:0000256" key="2">
    <source>
        <dbReference type="ARBA" id="ARBA00022679"/>
    </source>
</evidence>
<dbReference type="EC" id="2.7.7.77" evidence="8"/>
<evidence type="ECO:0000313" key="11">
    <source>
        <dbReference type="Proteomes" id="UP000316688"/>
    </source>
</evidence>
<gene>
    <name evidence="8 10" type="primary">mobA</name>
    <name evidence="10" type="ORF">FPL11_08505</name>
</gene>
<accession>A0A557RHQ7</accession>
<feature type="binding site" evidence="8">
    <location>
        <begin position="10"/>
        <end position="12"/>
    </location>
    <ligand>
        <name>GTP</name>
        <dbReference type="ChEBI" id="CHEBI:37565"/>
    </ligand>
</feature>
<evidence type="ECO:0000256" key="6">
    <source>
        <dbReference type="ARBA" id="ARBA00023134"/>
    </source>
</evidence>
<dbReference type="AlphaFoldDB" id="A0A557RHQ7"/>
<dbReference type="GO" id="GO:1902758">
    <property type="term" value="P:bis(molybdopterin guanine dinucleotide)molybdenum biosynthetic process"/>
    <property type="evidence" value="ECO:0007669"/>
    <property type="project" value="TreeGrafter"/>
</dbReference>
<dbReference type="Gene3D" id="3.90.550.10">
    <property type="entry name" value="Spore Coat Polysaccharide Biosynthesis Protein SpsA, Chain A"/>
    <property type="match status" value="1"/>
</dbReference>
<dbReference type="PANTHER" id="PTHR19136:SF81">
    <property type="entry name" value="MOLYBDENUM COFACTOR GUANYLYLTRANSFERASE"/>
    <property type="match status" value="1"/>
</dbReference>
<evidence type="ECO:0000256" key="3">
    <source>
        <dbReference type="ARBA" id="ARBA00022723"/>
    </source>
</evidence>
<dbReference type="GO" id="GO:0061603">
    <property type="term" value="F:molybdenum cofactor guanylyltransferase activity"/>
    <property type="evidence" value="ECO:0007669"/>
    <property type="project" value="UniProtKB-EC"/>
</dbReference>
<dbReference type="SUPFAM" id="SSF53448">
    <property type="entry name" value="Nucleotide-diphospho-sugar transferases"/>
    <property type="match status" value="1"/>
</dbReference>
<evidence type="ECO:0000256" key="7">
    <source>
        <dbReference type="ARBA" id="ARBA00023150"/>
    </source>
</evidence>
<evidence type="ECO:0000313" key="10">
    <source>
        <dbReference type="EMBL" id="TVO64678.1"/>
    </source>
</evidence>
<keyword evidence="5 8" id="KW-0460">Magnesium</keyword>